<dbReference type="Proteomes" id="UP000006377">
    <property type="component" value="Chromosome"/>
</dbReference>
<dbReference type="InterPro" id="IPR012668">
    <property type="entry name" value="CHP02466"/>
</dbReference>
<dbReference type="Pfam" id="PF13759">
    <property type="entry name" value="2OG-FeII_Oxy_5"/>
    <property type="match status" value="1"/>
</dbReference>
<dbReference type="AlphaFoldDB" id="A7HT95"/>
<dbReference type="NCBIfam" id="TIGR02466">
    <property type="entry name" value="TIGR02466 family protein"/>
    <property type="match status" value="1"/>
</dbReference>
<keyword evidence="3" id="KW-1185">Reference proteome</keyword>
<reference evidence="2 3" key="1">
    <citation type="journal article" date="2011" name="Stand. Genomic Sci.">
        <title>Complete genome sequence of Parvibaculum lavamentivorans type strain (DS-1(T)).</title>
        <authorList>
            <person name="Schleheck D."/>
            <person name="Weiss M."/>
            <person name="Pitluck S."/>
            <person name="Bruce D."/>
            <person name="Land M.L."/>
            <person name="Han S."/>
            <person name="Saunders E."/>
            <person name="Tapia R."/>
            <person name="Detter C."/>
            <person name="Brettin T."/>
            <person name="Han J."/>
            <person name="Woyke T."/>
            <person name="Goodwin L."/>
            <person name="Pennacchio L."/>
            <person name="Nolan M."/>
            <person name="Cook A.M."/>
            <person name="Kjelleberg S."/>
            <person name="Thomas T."/>
        </authorList>
    </citation>
    <scope>NUCLEOTIDE SEQUENCE [LARGE SCALE GENOMIC DNA]</scope>
    <source>
        <strain evidence="3">DS-1 / DSM 13023 / NCIMB 13966</strain>
    </source>
</reference>
<sequence length="226" mass="25470">MSAPRKGALKEVQAKAGKPAPAQEKRPGFAPETWFPAPVWSRHVPDHERINAHILSVLEELEANDRAITRSNVGGWHSAADLHLRPELSEIRRIIGNACAGCATHLSFDFDRFELIFQEMWLNRNGPGDFNKAHVHPNSILSGAYYAKVPPLCGNIEFYDPVRERVMSTFPVKERTRANTQAMEYKGKEGLLLIFPGWLQHSVQPNRSEESRVSISFNMGFRKKAG</sequence>
<proteinExistence type="predicted"/>
<protein>
    <recommendedName>
        <fullName evidence="4">2OG-Fe(II) oxygenase</fullName>
    </recommendedName>
</protein>
<dbReference type="OrthoDB" id="9783136at2"/>
<dbReference type="Gene3D" id="2.60.120.620">
    <property type="entry name" value="q2cbj1_9rhob like domain"/>
    <property type="match status" value="1"/>
</dbReference>
<dbReference type="RefSeq" id="WP_012110414.1">
    <property type="nucleotide sequence ID" value="NC_009719.1"/>
</dbReference>
<feature type="region of interest" description="Disordered" evidence="1">
    <location>
        <begin position="1"/>
        <end position="29"/>
    </location>
</feature>
<accession>A7HT95</accession>
<dbReference type="eggNOG" id="COG3751">
    <property type="taxonomic scope" value="Bacteria"/>
</dbReference>
<dbReference type="EMBL" id="CP000774">
    <property type="protein sequence ID" value="ABS63128.1"/>
    <property type="molecule type" value="Genomic_DNA"/>
</dbReference>
<organism evidence="2 3">
    <name type="scientific">Parvibaculum lavamentivorans (strain DS-1 / DSM 13023 / NCIMB 13966)</name>
    <dbReference type="NCBI Taxonomy" id="402881"/>
    <lineage>
        <taxon>Bacteria</taxon>
        <taxon>Pseudomonadati</taxon>
        <taxon>Pseudomonadota</taxon>
        <taxon>Alphaproteobacteria</taxon>
        <taxon>Hyphomicrobiales</taxon>
        <taxon>Parvibaculaceae</taxon>
        <taxon>Parvibaculum</taxon>
    </lineage>
</organism>
<dbReference type="KEGG" id="pla:Plav_1509"/>
<dbReference type="HOGENOM" id="CLU_086361_1_0_5"/>
<evidence type="ECO:0000313" key="2">
    <source>
        <dbReference type="EMBL" id="ABS63128.1"/>
    </source>
</evidence>
<evidence type="ECO:0000313" key="3">
    <source>
        <dbReference type="Proteomes" id="UP000006377"/>
    </source>
</evidence>
<gene>
    <name evidence="2" type="ordered locus">Plav_1509</name>
</gene>
<name>A7HT95_PARL1</name>
<dbReference type="STRING" id="402881.Plav_1509"/>
<evidence type="ECO:0008006" key="4">
    <source>
        <dbReference type="Google" id="ProtNLM"/>
    </source>
</evidence>
<evidence type="ECO:0000256" key="1">
    <source>
        <dbReference type="SAM" id="MobiDB-lite"/>
    </source>
</evidence>